<gene>
    <name evidence="1" type="ORF">IF1G_01162</name>
</gene>
<protein>
    <submittedName>
        <fullName evidence="1">Uncharacterized protein</fullName>
    </submittedName>
</protein>
<reference evidence="1 2" key="1">
    <citation type="journal article" date="2019" name="Appl. Microbiol. Biotechnol.">
        <title>Genome sequence of Isaria javanica and comparative genome analysis insights into family S53 peptidase evolution in fungal entomopathogens.</title>
        <authorList>
            <person name="Lin R."/>
            <person name="Zhang X."/>
            <person name="Xin B."/>
            <person name="Zou M."/>
            <person name="Gao Y."/>
            <person name="Qin F."/>
            <person name="Hu Q."/>
            <person name="Xie B."/>
            <person name="Cheng X."/>
        </authorList>
    </citation>
    <scope>NUCLEOTIDE SEQUENCE [LARGE SCALE GENOMIC DNA]</scope>
    <source>
        <strain evidence="1 2">IJ1G</strain>
    </source>
</reference>
<sequence length="126" mass="13802">MGRAREVVAKLLKMMRGCRQAVCVGRRICLPSGTSGLAHSRRETHVVEYALVMKTAESVECSVILLSFTKRTCLVFRFAGECGNDMSWHKGEAPRTSITRSTDLACGQNHARNDAASSRFATKGLP</sequence>
<proteinExistence type="predicted"/>
<organism evidence="1 2">
    <name type="scientific">Cordyceps javanica</name>
    <dbReference type="NCBI Taxonomy" id="43265"/>
    <lineage>
        <taxon>Eukaryota</taxon>
        <taxon>Fungi</taxon>
        <taxon>Dikarya</taxon>
        <taxon>Ascomycota</taxon>
        <taxon>Pezizomycotina</taxon>
        <taxon>Sordariomycetes</taxon>
        <taxon>Hypocreomycetidae</taxon>
        <taxon>Hypocreales</taxon>
        <taxon>Cordycipitaceae</taxon>
        <taxon>Cordyceps</taxon>
    </lineage>
</organism>
<name>A0A545VHN9_9HYPO</name>
<keyword evidence="2" id="KW-1185">Reference proteome</keyword>
<dbReference type="AlphaFoldDB" id="A0A545VHN9"/>
<dbReference type="EMBL" id="SPUK01000001">
    <property type="protein sequence ID" value="TQW01231.1"/>
    <property type="molecule type" value="Genomic_DNA"/>
</dbReference>
<evidence type="ECO:0000313" key="2">
    <source>
        <dbReference type="Proteomes" id="UP000315783"/>
    </source>
</evidence>
<comment type="caution">
    <text evidence="1">The sequence shown here is derived from an EMBL/GenBank/DDBJ whole genome shotgun (WGS) entry which is preliminary data.</text>
</comment>
<evidence type="ECO:0000313" key="1">
    <source>
        <dbReference type="EMBL" id="TQW01231.1"/>
    </source>
</evidence>
<accession>A0A545VHN9</accession>
<dbReference type="Proteomes" id="UP000315783">
    <property type="component" value="Unassembled WGS sequence"/>
</dbReference>